<feature type="domain" description="Alcohol dehydrogenase-like C-terminal" evidence="1">
    <location>
        <begin position="70"/>
        <end position="137"/>
    </location>
</feature>
<dbReference type="SUPFAM" id="SSF51735">
    <property type="entry name" value="NAD(P)-binding Rossmann-fold domains"/>
    <property type="match status" value="1"/>
</dbReference>
<organism evidence="2 3">
    <name type="scientific">Streptomyces spongiae</name>
    <dbReference type="NCBI Taxonomy" id="565072"/>
    <lineage>
        <taxon>Bacteria</taxon>
        <taxon>Bacillati</taxon>
        <taxon>Actinomycetota</taxon>
        <taxon>Actinomycetes</taxon>
        <taxon>Kitasatosporales</taxon>
        <taxon>Streptomycetaceae</taxon>
        <taxon>Streptomyces</taxon>
    </lineage>
</organism>
<evidence type="ECO:0000259" key="1">
    <source>
        <dbReference type="Pfam" id="PF00107"/>
    </source>
</evidence>
<comment type="caution">
    <text evidence="2">The sequence shown here is derived from an EMBL/GenBank/DDBJ whole genome shotgun (WGS) entry which is preliminary data.</text>
</comment>
<dbReference type="RefSeq" id="WP_152771673.1">
    <property type="nucleotide sequence ID" value="NZ_VJZC01000070.1"/>
</dbReference>
<gene>
    <name evidence="2" type="ORF">FNH08_13255</name>
</gene>
<dbReference type="PANTHER" id="PTHR43677:SF4">
    <property type="entry name" value="QUINONE OXIDOREDUCTASE-LIKE PROTEIN 2"/>
    <property type="match status" value="1"/>
</dbReference>
<dbReference type="InterPro" id="IPR051397">
    <property type="entry name" value="Zn-ADH-like_protein"/>
</dbReference>
<dbReference type="Proteomes" id="UP000400924">
    <property type="component" value="Unassembled WGS sequence"/>
</dbReference>
<proteinExistence type="predicted"/>
<dbReference type="GO" id="GO:0008270">
    <property type="term" value="F:zinc ion binding"/>
    <property type="evidence" value="ECO:0007669"/>
    <property type="project" value="InterPro"/>
</dbReference>
<dbReference type="Gene3D" id="3.40.50.720">
    <property type="entry name" value="NAD(P)-binding Rossmann-like Domain"/>
    <property type="match status" value="1"/>
</dbReference>
<protein>
    <submittedName>
        <fullName evidence="2">Zinc-binding dehydrogenase</fullName>
    </submittedName>
</protein>
<dbReference type="PROSITE" id="PS01162">
    <property type="entry name" value="QOR_ZETA_CRYSTAL"/>
    <property type="match status" value="1"/>
</dbReference>
<dbReference type="PANTHER" id="PTHR43677">
    <property type="entry name" value="SHORT-CHAIN DEHYDROGENASE/REDUCTASE"/>
    <property type="match status" value="1"/>
</dbReference>
<dbReference type="OrthoDB" id="9805883at2"/>
<dbReference type="AlphaFoldDB" id="A0A5N8XF62"/>
<keyword evidence="3" id="KW-1185">Reference proteome</keyword>
<accession>A0A5N8XF62</accession>
<evidence type="ECO:0000313" key="2">
    <source>
        <dbReference type="EMBL" id="MPY58102.1"/>
    </source>
</evidence>
<dbReference type="InterPro" id="IPR036291">
    <property type="entry name" value="NAD(P)-bd_dom_sf"/>
</dbReference>
<dbReference type="EMBL" id="VJZC01000070">
    <property type="protein sequence ID" value="MPY58102.1"/>
    <property type="molecule type" value="Genomic_DNA"/>
</dbReference>
<dbReference type="InterPro" id="IPR013149">
    <property type="entry name" value="ADH-like_C"/>
</dbReference>
<sequence length="157" mass="16526">MARIISAQRSGCYAQYVATAAENAFPLPPGNRYADATALLIQGLTAYFLVRDGARLVKDDSILILAAAGGVGSLAVQLARIMGAGQIIGAASTPEKRNLVLDLGADAVVDHTQPRWNAEVRRPHRKPGVDAALSAAAVTCSVRPWPTWHPAGAQRCT</sequence>
<reference evidence="2 3" key="1">
    <citation type="submission" date="2019-07" db="EMBL/GenBank/DDBJ databases">
        <title>New species of Amycolatopsis and Streptomyces.</title>
        <authorList>
            <person name="Duangmal K."/>
            <person name="Teo W.F.A."/>
            <person name="Lipun K."/>
        </authorList>
    </citation>
    <scope>NUCLEOTIDE SEQUENCE [LARGE SCALE GENOMIC DNA]</scope>
    <source>
        <strain evidence="2 3">NBRC 106415</strain>
    </source>
</reference>
<evidence type="ECO:0000313" key="3">
    <source>
        <dbReference type="Proteomes" id="UP000400924"/>
    </source>
</evidence>
<name>A0A5N8XF62_9ACTN</name>
<dbReference type="Gene3D" id="3.90.180.10">
    <property type="entry name" value="Medium-chain alcohol dehydrogenases, catalytic domain"/>
    <property type="match status" value="1"/>
</dbReference>
<dbReference type="GO" id="GO:0016491">
    <property type="term" value="F:oxidoreductase activity"/>
    <property type="evidence" value="ECO:0007669"/>
    <property type="project" value="InterPro"/>
</dbReference>
<dbReference type="InterPro" id="IPR002364">
    <property type="entry name" value="Quin_OxRdtase/zeta-crystal_CS"/>
</dbReference>
<dbReference type="Pfam" id="PF00107">
    <property type="entry name" value="ADH_zinc_N"/>
    <property type="match status" value="1"/>
</dbReference>